<evidence type="ECO:0000256" key="5">
    <source>
        <dbReference type="ARBA" id="ARBA00022833"/>
    </source>
</evidence>
<evidence type="ECO:0000256" key="6">
    <source>
        <dbReference type="ARBA" id="ARBA00023015"/>
    </source>
</evidence>
<evidence type="ECO:0000256" key="2">
    <source>
        <dbReference type="ARBA" id="ARBA00022723"/>
    </source>
</evidence>
<evidence type="ECO:0000256" key="4">
    <source>
        <dbReference type="ARBA" id="ARBA00022771"/>
    </source>
</evidence>
<feature type="domain" description="C2H2-type" evidence="12">
    <location>
        <begin position="371"/>
        <end position="398"/>
    </location>
</feature>
<dbReference type="InterPro" id="IPR013087">
    <property type="entry name" value="Znf_C2H2_type"/>
</dbReference>
<dbReference type="GO" id="GO:0045944">
    <property type="term" value="P:positive regulation of transcription by RNA polymerase II"/>
    <property type="evidence" value="ECO:0007669"/>
    <property type="project" value="UniProtKB-ARBA"/>
</dbReference>
<keyword evidence="6" id="KW-0805">Transcription regulation</keyword>
<feature type="region of interest" description="Disordered" evidence="11">
    <location>
        <begin position="579"/>
        <end position="598"/>
    </location>
</feature>
<dbReference type="FunFam" id="3.30.160.60:FF:000071">
    <property type="entry name" value="Putative zinc finger protein 143"/>
    <property type="match status" value="1"/>
</dbReference>
<evidence type="ECO:0000256" key="10">
    <source>
        <dbReference type="PROSITE-ProRule" id="PRU00042"/>
    </source>
</evidence>
<feature type="domain" description="C2H2-type" evidence="12">
    <location>
        <begin position="341"/>
        <end position="370"/>
    </location>
</feature>
<evidence type="ECO:0000256" key="8">
    <source>
        <dbReference type="ARBA" id="ARBA00023163"/>
    </source>
</evidence>
<evidence type="ECO:0000313" key="14">
    <source>
        <dbReference type="RefSeq" id="XP_013415274.1"/>
    </source>
</evidence>
<feature type="domain" description="C2H2-type" evidence="12">
    <location>
        <begin position="281"/>
        <end position="310"/>
    </location>
</feature>
<protein>
    <submittedName>
        <fullName evidence="14">Zinc finger protein 143</fullName>
    </submittedName>
</protein>
<keyword evidence="5" id="KW-0862">Zinc</keyword>
<dbReference type="OrthoDB" id="6077919at2759"/>
<dbReference type="GO" id="GO:0005634">
    <property type="term" value="C:nucleus"/>
    <property type="evidence" value="ECO:0007669"/>
    <property type="project" value="UniProtKB-SubCell"/>
</dbReference>
<keyword evidence="3" id="KW-0677">Repeat</keyword>
<dbReference type="GO" id="GO:0008270">
    <property type="term" value="F:zinc ion binding"/>
    <property type="evidence" value="ECO:0007669"/>
    <property type="project" value="UniProtKB-KW"/>
</dbReference>
<evidence type="ECO:0000256" key="1">
    <source>
        <dbReference type="ARBA" id="ARBA00004123"/>
    </source>
</evidence>
<dbReference type="InterPro" id="IPR036236">
    <property type="entry name" value="Znf_C2H2_sf"/>
</dbReference>
<name>A0A1S3JYX2_LINAN</name>
<dbReference type="Proteomes" id="UP000085678">
    <property type="component" value="Unplaced"/>
</dbReference>
<accession>A0A1S3JYX2</accession>
<evidence type="ECO:0000256" key="11">
    <source>
        <dbReference type="SAM" id="MobiDB-lite"/>
    </source>
</evidence>
<evidence type="ECO:0000259" key="12">
    <source>
        <dbReference type="PROSITE" id="PS50157"/>
    </source>
</evidence>
<keyword evidence="13" id="KW-1185">Reference proteome</keyword>
<dbReference type="PROSITE" id="PS00028">
    <property type="entry name" value="ZINC_FINGER_C2H2_1"/>
    <property type="match status" value="6"/>
</dbReference>
<evidence type="ECO:0000256" key="9">
    <source>
        <dbReference type="ARBA" id="ARBA00023242"/>
    </source>
</evidence>
<reference evidence="14" key="1">
    <citation type="submission" date="2025-08" db="UniProtKB">
        <authorList>
            <consortium name="RefSeq"/>
        </authorList>
    </citation>
    <scope>IDENTIFICATION</scope>
    <source>
        <tissue evidence="14">Gonads</tissue>
    </source>
</reference>
<keyword evidence="4 10" id="KW-0863">Zinc-finger</keyword>
<keyword evidence="9" id="KW-0539">Nucleus</keyword>
<evidence type="ECO:0000256" key="3">
    <source>
        <dbReference type="ARBA" id="ARBA00022737"/>
    </source>
</evidence>
<dbReference type="GO" id="GO:0000981">
    <property type="term" value="F:DNA-binding transcription factor activity, RNA polymerase II-specific"/>
    <property type="evidence" value="ECO:0007669"/>
    <property type="project" value="TreeGrafter"/>
</dbReference>
<dbReference type="SMART" id="SM00355">
    <property type="entry name" value="ZnF_C2H2"/>
    <property type="match status" value="6"/>
</dbReference>
<dbReference type="FunFam" id="3.30.160.60:FF:000125">
    <property type="entry name" value="Putative zinc finger protein 143"/>
    <property type="match status" value="3"/>
</dbReference>
<dbReference type="FunFam" id="3.30.160.60:FF:000100">
    <property type="entry name" value="Zinc finger 45-like"/>
    <property type="match status" value="1"/>
</dbReference>
<dbReference type="InParanoid" id="A0A1S3JYX2"/>
<dbReference type="RefSeq" id="XP_013415274.1">
    <property type="nucleotide sequence ID" value="XM_013559820.2"/>
</dbReference>
<sequence length="598" mass="65997">MSSASGHQSLCLVTDESINTSEDACRGQCSNSVSYSELPDCSNKMEHTFDSSIFLTRAGASGSASSTPDMESIMHAHLFHDQDKEGEGTIDQHVFSSNSLQTECTETVNGLEENLDTSLLPLEGINGITSITDKHIPINLHEQGMYYVNMQDLHSKLVSMGPNQGRPVLVLANNPAKGIVEAKVIFDTSQSVDKLVKIQNKQAKRKNFGAKHKGKKADKCFVCGFDDCGRTFTTMGYLRQHQLSHNGERVLECSFEGCGRKFAWPAHLRYHMLTHTGQRNYRCNYDGCGKQFYTSQSLGVHMRSHTGEKPYVCPEEGCDKSFSTAGNLKNHMRVHTGERPFICNVSGCNRSFAEQSSLKKHLFTHSGKKMYMCELCDKSFSQSGSRNVHMKGHLLSKSLKKGRPSKSSTIAQQDDGMDSCQNVLFIQQNQDDLYQFGNPDLHGSPCESIIFPHAVTKDVVAVTTQPEGDLDLQNNILGTEEVLGNDECMSSTLPTHTSGANVVVLTQPQEMSSLTTSYHGTQGGKEEIIYQSDLHLTLDHEEMAGNMSLHDLHADEQVHITTASSIAETTHAQSIDPIMEMDGNESDDNDSKLTIMCE</sequence>
<feature type="domain" description="C2H2-type" evidence="12">
    <location>
        <begin position="311"/>
        <end position="340"/>
    </location>
</feature>
<dbReference type="PANTHER" id="PTHR19818">
    <property type="entry name" value="ZINC FINGER PROTEIN ZIC AND GLI"/>
    <property type="match status" value="1"/>
</dbReference>
<dbReference type="KEGG" id="lak:106177131"/>
<evidence type="ECO:0000256" key="7">
    <source>
        <dbReference type="ARBA" id="ARBA00023125"/>
    </source>
</evidence>
<dbReference type="InterPro" id="IPR050329">
    <property type="entry name" value="GLI_C2H2-zinc-finger"/>
</dbReference>
<dbReference type="AlphaFoldDB" id="A0A1S3JYX2"/>
<keyword evidence="2" id="KW-0479">Metal-binding</keyword>
<feature type="domain" description="C2H2-type" evidence="12">
    <location>
        <begin position="221"/>
        <end position="250"/>
    </location>
</feature>
<dbReference type="Pfam" id="PF00096">
    <property type="entry name" value="zf-C2H2"/>
    <property type="match status" value="5"/>
</dbReference>
<feature type="domain" description="C2H2-type" evidence="12">
    <location>
        <begin position="251"/>
        <end position="280"/>
    </location>
</feature>
<dbReference type="GeneID" id="106177131"/>
<dbReference type="SUPFAM" id="SSF57667">
    <property type="entry name" value="beta-beta-alpha zinc fingers"/>
    <property type="match status" value="4"/>
</dbReference>
<keyword evidence="7" id="KW-0238">DNA-binding</keyword>
<gene>
    <name evidence="14" type="primary">LOC106177131</name>
</gene>
<dbReference type="PROSITE" id="PS50157">
    <property type="entry name" value="ZINC_FINGER_C2H2_2"/>
    <property type="match status" value="6"/>
</dbReference>
<dbReference type="Gene3D" id="3.30.160.60">
    <property type="entry name" value="Classic Zinc Finger"/>
    <property type="match status" value="6"/>
</dbReference>
<proteinExistence type="predicted"/>
<dbReference type="GO" id="GO:0000978">
    <property type="term" value="F:RNA polymerase II cis-regulatory region sequence-specific DNA binding"/>
    <property type="evidence" value="ECO:0007669"/>
    <property type="project" value="TreeGrafter"/>
</dbReference>
<evidence type="ECO:0000313" key="13">
    <source>
        <dbReference type="Proteomes" id="UP000085678"/>
    </source>
</evidence>
<dbReference type="PANTHER" id="PTHR19818:SF163">
    <property type="entry name" value="C2H2-TYPE DOMAIN-CONTAINING PROTEIN"/>
    <property type="match status" value="1"/>
</dbReference>
<comment type="subcellular location">
    <subcellularLocation>
        <location evidence="1">Nucleus</location>
    </subcellularLocation>
</comment>
<keyword evidence="8" id="KW-0804">Transcription</keyword>
<organism evidence="13 14">
    <name type="scientific">Lingula anatina</name>
    <name type="common">Brachiopod</name>
    <name type="synonym">Lingula unguis</name>
    <dbReference type="NCBI Taxonomy" id="7574"/>
    <lineage>
        <taxon>Eukaryota</taxon>
        <taxon>Metazoa</taxon>
        <taxon>Spiralia</taxon>
        <taxon>Lophotrochozoa</taxon>
        <taxon>Brachiopoda</taxon>
        <taxon>Linguliformea</taxon>
        <taxon>Lingulata</taxon>
        <taxon>Lingulida</taxon>
        <taxon>Linguloidea</taxon>
        <taxon>Lingulidae</taxon>
        <taxon>Lingula</taxon>
    </lineage>
</organism>